<dbReference type="InterPro" id="IPR036390">
    <property type="entry name" value="WH_DNA-bd_sf"/>
</dbReference>
<accession>A0A2X1A0C6</accession>
<dbReference type="EMBL" id="UAQE01000004">
    <property type="protein sequence ID" value="SPU38653.1"/>
    <property type="molecule type" value="Genomic_DNA"/>
</dbReference>
<organism evidence="3 4">
    <name type="scientific">Lysinibacillus capsici</name>
    <dbReference type="NCBI Taxonomy" id="2115968"/>
    <lineage>
        <taxon>Bacteria</taxon>
        <taxon>Bacillati</taxon>
        <taxon>Bacillota</taxon>
        <taxon>Bacilli</taxon>
        <taxon>Bacillales</taxon>
        <taxon>Bacillaceae</taxon>
        <taxon>Lysinibacillus</taxon>
    </lineage>
</organism>
<evidence type="ECO:0000313" key="3">
    <source>
        <dbReference type="EMBL" id="SPU38653.1"/>
    </source>
</evidence>
<reference evidence="3 4" key="1">
    <citation type="submission" date="2018-06" db="EMBL/GenBank/DDBJ databases">
        <authorList>
            <consortium name="Pathogen Informatics"/>
            <person name="Doyle S."/>
        </authorList>
    </citation>
    <scope>NUCLEOTIDE SEQUENCE [LARGE SCALE GENOMIC DNA]</scope>
    <source>
        <strain evidence="3 4">NCTC7582</strain>
    </source>
</reference>
<dbReference type="InterPro" id="IPR051534">
    <property type="entry name" value="CBASS_pafABC_assoc_protein"/>
</dbReference>
<evidence type="ECO:0000259" key="1">
    <source>
        <dbReference type="Pfam" id="PF08279"/>
    </source>
</evidence>
<protein>
    <submittedName>
        <fullName evidence="3">DeoR family transcriptional regulator</fullName>
    </submittedName>
</protein>
<dbReference type="PANTHER" id="PTHR34580:SF9">
    <property type="entry name" value="SLL5097 PROTEIN"/>
    <property type="match status" value="1"/>
</dbReference>
<dbReference type="Pfam" id="PF08279">
    <property type="entry name" value="HTH_11"/>
    <property type="match status" value="1"/>
</dbReference>
<dbReference type="SUPFAM" id="SSF46785">
    <property type="entry name" value="Winged helix' DNA-binding domain"/>
    <property type="match status" value="1"/>
</dbReference>
<evidence type="ECO:0000259" key="2">
    <source>
        <dbReference type="Pfam" id="PF13280"/>
    </source>
</evidence>
<gene>
    <name evidence="3" type="ORF">NCTC7582_04617</name>
</gene>
<feature type="domain" description="WYL" evidence="2">
    <location>
        <begin position="139"/>
        <end position="204"/>
    </location>
</feature>
<dbReference type="STRING" id="1421.A2J09_08195"/>
<dbReference type="Pfam" id="PF13280">
    <property type="entry name" value="WYL"/>
    <property type="match status" value="1"/>
</dbReference>
<dbReference type="Gene3D" id="1.10.10.10">
    <property type="entry name" value="Winged helix-like DNA-binding domain superfamily/Winged helix DNA-binding domain"/>
    <property type="match status" value="1"/>
</dbReference>
<dbReference type="InterPro" id="IPR013196">
    <property type="entry name" value="HTH_11"/>
</dbReference>
<dbReference type="InterPro" id="IPR026881">
    <property type="entry name" value="WYL_dom"/>
</dbReference>
<name>A0A2X1A0C6_9BACI</name>
<dbReference type="InterPro" id="IPR036388">
    <property type="entry name" value="WH-like_DNA-bd_sf"/>
</dbReference>
<dbReference type="RefSeq" id="WP_112118520.1">
    <property type="nucleotide sequence ID" value="NZ_UAQE01000004.1"/>
</dbReference>
<evidence type="ECO:0000313" key="4">
    <source>
        <dbReference type="Proteomes" id="UP000251431"/>
    </source>
</evidence>
<proteinExistence type="predicted"/>
<feature type="domain" description="Helix-turn-helix type 11" evidence="1">
    <location>
        <begin position="6"/>
        <end position="60"/>
    </location>
</feature>
<dbReference type="PIRSF" id="PIRSF016838">
    <property type="entry name" value="PafC"/>
    <property type="match status" value="1"/>
</dbReference>
<dbReference type="PANTHER" id="PTHR34580">
    <property type="match status" value="1"/>
</dbReference>
<dbReference type="PROSITE" id="PS52050">
    <property type="entry name" value="WYL"/>
    <property type="match status" value="1"/>
</dbReference>
<sequence length="317" mass="36573">MTKAKRLIDILLFVSKKKKFTAQEIADTFHISVRTVHRYLLDLSDMGLPICAEQGRYGGYTVLSNAILPPILFTEEEAVAIFFAFQSLHYYRDLPFNTEMKSVSQKLYESLQKEAKKKVDTLQSYIAFWNPKRAITTPLLTDVLEAIINQSQLHIQYESKSGITSKHIQPIGVYAHDGLWYMPALLLSNERILLFRVDRIKGIKISEATHKTTMNLQQWLETDYEPQLPIRLYVELSSEGVRQCLSEPHLEKAVVRHSDGTGYIDTIIDQHELHFNSSLFFRLGQHAIVKEPYALIQLIRQHAYELLAIYPEPIEPL</sequence>
<dbReference type="InterPro" id="IPR028349">
    <property type="entry name" value="PafC-like"/>
</dbReference>
<dbReference type="Proteomes" id="UP000251431">
    <property type="component" value="Unassembled WGS sequence"/>
</dbReference>
<dbReference type="AlphaFoldDB" id="A0A2X1A0C6"/>